<name>A0A644XRW9_9ZZZZ</name>
<dbReference type="Gene3D" id="3.40.50.720">
    <property type="entry name" value="NAD(P)-binding Rossmann-like Domain"/>
    <property type="match status" value="1"/>
</dbReference>
<reference evidence="2" key="1">
    <citation type="submission" date="2019-08" db="EMBL/GenBank/DDBJ databases">
        <authorList>
            <person name="Kucharzyk K."/>
            <person name="Murdoch R.W."/>
            <person name="Higgins S."/>
            <person name="Loffler F."/>
        </authorList>
    </citation>
    <scope>NUCLEOTIDE SEQUENCE</scope>
</reference>
<dbReference type="EMBL" id="VSSQ01002716">
    <property type="protein sequence ID" value="MPM17013.1"/>
    <property type="molecule type" value="Genomic_DNA"/>
</dbReference>
<evidence type="ECO:0000256" key="1">
    <source>
        <dbReference type="ARBA" id="ARBA00006484"/>
    </source>
</evidence>
<dbReference type="PRINTS" id="PR00081">
    <property type="entry name" value="GDHRDH"/>
</dbReference>
<organism evidence="2">
    <name type="scientific">bioreactor metagenome</name>
    <dbReference type="NCBI Taxonomy" id="1076179"/>
    <lineage>
        <taxon>unclassified sequences</taxon>
        <taxon>metagenomes</taxon>
        <taxon>ecological metagenomes</taxon>
    </lineage>
</organism>
<dbReference type="PRINTS" id="PR00080">
    <property type="entry name" value="SDRFAMILY"/>
</dbReference>
<dbReference type="GO" id="GO:0032787">
    <property type="term" value="P:monocarboxylic acid metabolic process"/>
    <property type="evidence" value="ECO:0007669"/>
    <property type="project" value="UniProtKB-ARBA"/>
</dbReference>
<dbReference type="Pfam" id="PF13561">
    <property type="entry name" value="adh_short_C2"/>
    <property type="match status" value="1"/>
</dbReference>
<dbReference type="EC" id="1.1.1.127" evidence="2"/>
<dbReference type="InterPro" id="IPR036291">
    <property type="entry name" value="NAD(P)-bd_dom_sf"/>
</dbReference>
<dbReference type="PANTHER" id="PTHR42879">
    <property type="entry name" value="3-OXOACYL-(ACYL-CARRIER-PROTEIN) REDUCTASE"/>
    <property type="match status" value="1"/>
</dbReference>
<comment type="similarity">
    <text evidence="1">Belongs to the short-chain dehydrogenases/reductases (SDR) family.</text>
</comment>
<dbReference type="NCBIfam" id="NF005559">
    <property type="entry name" value="PRK07231.1"/>
    <property type="match status" value="1"/>
</dbReference>
<dbReference type="FunFam" id="3.40.50.720:FF:000084">
    <property type="entry name" value="Short-chain dehydrogenase reductase"/>
    <property type="match status" value="1"/>
</dbReference>
<protein>
    <submittedName>
        <fullName evidence="2">2-dehydro-3-deoxy-D-gluconate 5-dehydrogenase</fullName>
        <ecNumber evidence="2">1.1.1.127</ecNumber>
    </submittedName>
</protein>
<dbReference type="SUPFAM" id="SSF51735">
    <property type="entry name" value="NAD(P)-binding Rossmann-fold domains"/>
    <property type="match status" value="1"/>
</dbReference>
<dbReference type="InterPro" id="IPR002347">
    <property type="entry name" value="SDR_fam"/>
</dbReference>
<evidence type="ECO:0000313" key="2">
    <source>
        <dbReference type="EMBL" id="MPM17013.1"/>
    </source>
</evidence>
<dbReference type="PROSITE" id="PS00061">
    <property type="entry name" value="ADH_SHORT"/>
    <property type="match status" value="1"/>
</dbReference>
<keyword evidence="2" id="KW-0560">Oxidoreductase</keyword>
<dbReference type="CDD" id="cd05233">
    <property type="entry name" value="SDR_c"/>
    <property type="match status" value="1"/>
</dbReference>
<comment type="caution">
    <text evidence="2">The sequence shown here is derived from an EMBL/GenBank/DDBJ whole genome shotgun (WGS) entry which is preliminary data.</text>
</comment>
<dbReference type="PANTHER" id="PTHR42879:SF2">
    <property type="entry name" value="3-OXOACYL-[ACYL-CARRIER-PROTEIN] REDUCTASE FABG"/>
    <property type="match status" value="1"/>
</dbReference>
<dbReference type="InterPro" id="IPR050259">
    <property type="entry name" value="SDR"/>
</dbReference>
<sequence length="256" mass="27148">MDTQKFGSHLEGKLVVVTGASKGIGRGLAQIIAAEGAVVALAARDTQALAEVKETIESNGGMAYTFALDLRRVESIRACFERIEAQLGSIDVLVNNAGMGNPIAAEDITEEDWDWMMDLNLKGTFFCCQEAGKRMLKQGKGRIVNISSQASVVAIPHEAVYCASKGGLNMLTKTLAVEWSGRGVTVNAVGPTFVYTPGTAERLDDPAFLNSVLSKIPRGRVATIEDVASAVLYLASDHADMVTGSLLLVDGGWTAL</sequence>
<accession>A0A644XRW9</accession>
<dbReference type="InterPro" id="IPR020904">
    <property type="entry name" value="Sc_DH/Rdtase_CS"/>
</dbReference>
<gene>
    <name evidence="2" type="primary">kduD_11</name>
    <name evidence="2" type="ORF">SDC9_63395</name>
</gene>
<dbReference type="AlphaFoldDB" id="A0A644XRW9"/>
<proteinExistence type="inferred from homology"/>
<dbReference type="GO" id="GO:0047001">
    <property type="term" value="F:2-dehydro-3-deoxy-D-gluconate 5-dehydrogenase activity"/>
    <property type="evidence" value="ECO:0007669"/>
    <property type="project" value="UniProtKB-EC"/>
</dbReference>